<dbReference type="InterPro" id="IPR002401">
    <property type="entry name" value="Cyt_P450_E_grp-I"/>
</dbReference>
<evidence type="ECO:0000256" key="4">
    <source>
        <dbReference type="ARBA" id="ARBA00023004"/>
    </source>
</evidence>
<evidence type="ECO:0000313" key="8">
    <source>
        <dbReference type="EMBL" id="KAF1829297.1"/>
    </source>
</evidence>
<keyword evidence="3" id="KW-0560">Oxidoreductase</keyword>
<dbReference type="Pfam" id="PF00067">
    <property type="entry name" value="p450"/>
    <property type="match status" value="1"/>
</dbReference>
<keyword evidence="7" id="KW-0732">Signal</keyword>
<evidence type="ECO:0000256" key="6">
    <source>
        <dbReference type="PIRSR" id="PIRSR602401-1"/>
    </source>
</evidence>
<feature type="chain" id="PRO_5025574045" evidence="7">
    <location>
        <begin position="16"/>
        <end position="534"/>
    </location>
</feature>
<dbReference type="InterPro" id="IPR036396">
    <property type="entry name" value="Cyt_P450_sf"/>
</dbReference>
<keyword evidence="5" id="KW-0503">Monooxygenase</keyword>
<evidence type="ECO:0000256" key="2">
    <source>
        <dbReference type="ARBA" id="ARBA00022723"/>
    </source>
</evidence>
<dbReference type="InterPro" id="IPR001128">
    <property type="entry name" value="Cyt_P450"/>
</dbReference>
<comment type="cofactor">
    <cofactor evidence="6">
        <name>heme</name>
        <dbReference type="ChEBI" id="CHEBI:30413"/>
    </cofactor>
</comment>
<evidence type="ECO:0000256" key="5">
    <source>
        <dbReference type="ARBA" id="ARBA00023033"/>
    </source>
</evidence>
<keyword evidence="9" id="KW-1185">Reference proteome</keyword>
<dbReference type="GO" id="GO:0004497">
    <property type="term" value="F:monooxygenase activity"/>
    <property type="evidence" value="ECO:0007669"/>
    <property type="project" value="UniProtKB-KW"/>
</dbReference>
<dbReference type="OrthoDB" id="1103324at2759"/>
<dbReference type="Proteomes" id="UP000800040">
    <property type="component" value="Unassembled WGS sequence"/>
</dbReference>
<reference evidence="8" key="1">
    <citation type="submission" date="2020-01" db="EMBL/GenBank/DDBJ databases">
        <authorList>
            <consortium name="DOE Joint Genome Institute"/>
            <person name="Haridas S."/>
            <person name="Albert R."/>
            <person name="Binder M."/>
            <person name="Bloem J."/>
            <person name="Labutti K."/>
            <person name="Salamov A."/>
            <person name="Andreopoulos B."/>
            <person name="Baker S.E."/>
            <person name="Barry K."/>
            <person name="Bills G."/>
            <person name="Bluhm B.H."/>
            <person name="Cannon C."/>
            <person name="Castanera R."/>
            <person name="Culley D.E."/>
            <person name="Daum C."/>
            <person name="Ezra D."/>
            <person name="Gonzalez J.B."/>
            <person name="Henrissat B."/>
            <person name="Kuo A."/>
            <person name="Liang C."/>
            <person name="Lipzen A."/>
            <person name="Lutzoni F."/>
            <person name="Magnuson J."/>
            <person name="Mondo S."/>
            <person name="Nolan M."/>
            <person name="Ohm R."/>
            <person name="Pangilinan J."/>
            <person name="Park H.-J."/>
            <person name="Ramirez L."/>
            <person name="Alfaro M."/>
            <person name="Sun H."/>
            <person name="Tritt A."/>
            <person name="Yoshinaga Y."/>
            <person name="Zwiers L.-H."/>
            <person name="Turgeon B.G."/>
            <person name="Goodwin S.B."/>
            <person name="Spatafora J.W."/>
            <person name="Crous P.W."/>
            <person name="Grigoriev I.V."/>
        </authorList>
    </citation>
    <scope>NUCLEOTIDE SEQUENCE</scope>
    <source>
        <strain evidence="8">P77</strain>
    </source>
</reference>
<accession>A0A6A5K3T0</accession>
<gene>
    <name evidence="8" type="ORF">BDW02DRAFT_574098</name>
</gene>
<dbReference type="PRINTS" id="PR00463">
    <property type="entry name" value="EP450I"/>
</dbReference>
<dbReference type="GO" id="GO:0020037">
    <property type="term" value="F:heme binding"/>
    <property type="evidence" value="ECO:0007669"/>
    <property type="project" value="InterPro"/>
</dbReference>
<protein>
    <submittedName>
        <fullName evidence="8">Cytochrome P450 2D18</fullName>
    </submittedName>
</protein>
<keyword evidence="2 6" id="KW-0479">Metal-binding</keyword>
<feature type="signal peptide" evidence="7">
    <location>
        <begin position="1"/>
        <end position="15"/>
    </location>
</feature>
<dbReference type="PRINTS" id="PR00385">
    <property type="entry name" value="P450"/>
</dbReference>
<dbReference type="Gene3D" id="1.10.630.10">
    <property type="entry name" value="Cytochrome P450"/>
    <property type="match status" value="1"/>
</dbReference>
<keyword evidence="4 6" id="KW-0408">Iron</keyword>
<keyword evidence="6" id="KW-0349">Heme</keyword>
<evidence type="ECO:0000256" key="3">
    <source>
        <dbReference type="ARBA" id="ARBA00023002"/>
    </source>
</evidence>
<dbReference type="PANTHER" id="PTHR46300:SF2">
    <property type="entry name" value="CYTOCHROME P450 MONOOXYGENASE ALNH-RELATED"/>
    <property type="match status" value="1"/>
</dbReference>
<dbReference type="PANTHER" id="PTHR46300">
    <property type="entry name" value="P450, PUTATIVE (EUROFUNG)-RELATED-RELATED"/>
    <property type="match status" value="1"/>
</dbReference>
<evidence type="ECO:0000256" key="1">
    <source>
        <dbReference type="ARBA" id="ARBA00010617"/>
    </source>
</evidence>
<dbReference type="GO" id="GO:0016705">
    <property type="term" value="F:oxidoreductase activity, acting on paired donors, with incorporation or reduction of molecular oxygen"/>
    <property type="evidence" value="ECO:0007669"/>
    <property type="project" value="InterPro"/>
</dbReference>
<evidence type="ECO:0000256" key="7">
    <source>
        <dbReference type="SAM" id="SignalP"/>
    </source>
</evidence>
<dbReference type="CDD" id="cd11065">
    <property type="entry name" value="CYP64-like"/>
    <property type="match status" value="1"/>
</dbReference>
<dbReference type="SUPFAM" id="SSF48264">
    <property type="entry name" value="Cytochrome P450"/>
    <property type="match status" value="1"/>
</dbReference>
<sequence>MSGAALAVLATLVLGLICLLKIGRREAGLPPGPPTKPIVGNLHHIPIRNAHFQFTTWAKQYGGIYSLKLFHATAVVITDRRLVRGLVDKKGAIYSSRPDFFFARRYVSRDPANIPLVVFLPFGDKLRLCRKLLAQQFNEARVEQQCLPIIEAEATQMLFDFWKRPDDFMMHPLRLTHSVIMTVTYGIRVKHHDGLHEYSEMLEDYVKLIEPSALPPVDLIPWLEYVPQSLWSGSWKNWKSKADESGKAVNAIFTKLAIPVLERRERGVRIESVYDSLLDQWEKGIDLTRRDLDNFAGSLVDAGSDTSSSALRAVIQAMAKYPDIQQRAHKNIDEVVGAARSPQWKDSARLPFIVQIIKETLRWRPIITFMPHATTADDTVNGYFIPKNTTVFLNIWGLNRTPSGPNDSDANMSEFDPDRYANRTHSSPHYAASPEFESRDHYSYGAGRRLCPGIHLAERTLFVAVAKLLWAFEFKEKPGTPIDVDPRTGYTEGAVRSPKPFECEILVRKGRESIIEREFADARDVLGKFENDVV</sequence>
<dbReference type="AlphaFoldDB" id="A0A6A5K3T0"/>
<proteinExistence type="inferred from homology"/>
<name>A0A6A5K3T0_9PLEO</name>
<comment type="similarity">
    <text evidence="1">Belongs to the cytochrome P450 family.</text>
</comment>
<evidence type="ECO:0000313" key="9">
    <source>
        <dbReference type="Proteomes" id="UP000800040"/>
    </source>
</evidence>
<dbReference type="InterPro" id="IPR050364">
    <property type="entry name" value="Cytochrome_P450_fung"/>
</dbReference>
<feature type="binding site" description="axial binding residue" evidence="6">
    <location>
        <position position="451"/>
    </location>
    <ligand>
        <name>heme</name>
        <dbReference type="ChEBI" id="CHEBI:30413"/>
    </ligand>
    <ligandPart>
        <name>Fe</name>
        <dbReference type="ChEBI" id="CHEBI:18248"/>
    </ligandPart>
</feature>
<dbReference type="EMBL" id="ML975452">
    <property type="protein sequence ID" value="KAF1829297.1"/>
    <property type="molecule type" value="Genomic_DNA"/>
</dbReference>
<dbReference type="GO" id="GO:0005506">
    <property type="term" value="F:iron ion binding"/>
    <property type="evidence" value="ECO:0007669"/>
    <property type="project" value="InterPro"/>
</dbReference>
<organism evidence="8 9">
    <name type="scientific">Decorospora gaudefroyi</name>
    <dbReference type="NCBI Taxonomy" id="184978"/>
    <lineage>
        <taxon>Eukaryota</taxon>
        <taxon>Fungi</taxon>
        <taxon>Dikarya</taxon>
        <taxon>Ascomycota</taxon>
        <taxon>Pezizomycotina</taxon>
        <taxon>Dothideomycetes</taxon>
        <taxon>Pleosporomycetidae</taxon>
        <taxon>Pleosporales</taxon>
        <taxon>Pleosporineae</taxon>
        <taxon>Pleosporaceae</taxon>
        <taxon>Decorospora</taxon>
    </lineage>
</organism>